<keyword evidence="3" id="KW-1185">Reference proteome</keyword>
<accession>A0ABX2NYV1</accession>
<dbReference type="Proteomes" id="UP000821598">
    <property type="component" value="Unassembled WGS sequence"/>
</dbReference>
<proteinExistence type="predicted"/>
<reference evidence="2 3" key="1">
    <citation type="submission" date="2019-08" db="EMBL/GenBank/DDBJ databases">
        <title>Paraburkholderia simonii sp. nov. and P. youngii sp. nov. Brazilian and Mexican Mimosa-associated rhizobia.</title>
        <authorList>
            <person name="Mavima L."/>
            <person name="Beukes C.W."/>
            <person name="Palmer M."/>
            <person name="De Meyer S.E."/>
            <person name="James E.K."/>
            <person name="Maluk M."/>
            <person name="Avontuur J.R."/>
            <person name="Chan W.Y."/>
            <person name="Venter S.N."/>
            <person name="Steenkamp E.T."/>
        </authorList>
    </citation>
    <scope>NUCLEOTIDE SEQUENCE [LARGE SCALE GENOMIC DNA]</scope>
    <source>
        <strain evidence="2 3">JPY454</strain>
    </source>
</reference>
<evidence type="ECO:0000313" key="2">
    <source>
        <dbReference type="EMBL" id="NVI09696.1"/>
    </source>
</evidence>
<keyword evidence="2" id="KW-0540">Nuclease</keyword>
<keyword evidence="2" id="KW-0378">Hydrolase</keyword>
<keyword evidence="2" id="KW-0255">Endonuclease</keyword>
<comment type="caution">
    <text evidence="2">The sequence shown here is derived from an EMBL/GenBank/DDBJ whole genome shotgun (WGS) entry which is preliminary data.</text>
</comment>
<dbReference type="GO" id="GO:0004519">
    <property type="term" value="F:endonuclease activity"/>
    <property type="evidence" value="ECO:0007669"/>
    <property type="project" value="UniProtKB-KW"/>
</dbReference>
<name>A0ABX2NYV1_9BURK</name>
<feature type="non-terminal residue" evidence="2">
    <location>
        <position position="1"/>
    </location>
</feature>
<protein>
    <submittedName>
        <fullName evidence="2">ATP-dependent endonuclease</fullName>
    </submittedName>
</protein>
<evidence type="ECO:0000256" key="1">
    <source>
        <dbReference type="SAM" id="MobiDB-lite"/>
    </source>
</evidence>
<gene>
    <name evidence="2" type="ORF">FSB64_40205</name>
</gene>
<feature type="region of interest" description="Disordered" evidence="1">
    <location>
        <begin position="51"/>
        <end position="92"/>
    </location>
</feature>
<sequence>TTVVVGRNNSGKTSLSEVIRRLIADGSAQFQLEDFSSACYEDVQTQCVAERQQHGSSGRIRRRSFAAVSHPISDSSIPTEPLRRPRTSAAGT</sequence>
<evidence type="ECO:0000313" key="3">
    <source>
        <dbReference type="Proteomes" id="UP000821598"/>
    </source>
</evidence>
<dbReference type="EMBL" id="VOMC01000118">
    <property type="protein sequence ID" value="NVI09696.1"/>
    <property type="molecule type" value="Genomic_DNA"/>
</dbReference>
<organism evidence="2 3">
    <name type="scientific">Paraburkholderia youngii</name>
    <dbReference type="NCBI Taxonomy" id="2782701"/>
    <lineage>
        <taxon>Bacteria</taxon>
        <taxon>Pseudomonadati</taxon>
        <taxon>Pseudomonadota</taxon>
        <taxon>Betaproteobacteria</taxon>
        <taxon>Burkholderiales</taxon>
        <taxon>Burkholderiaceae</taxon>
        <taxon>Paraburkholderia</taxon>
    </lineage>
</organism>